<dbReference type="GO" id="GO:0005829">
    <property type="term" value="C:cytosol"/>
    <property type="evidence" value="ECO:0007669"/>
    <property type="project" value="TreeGrafter"/>
</dbReference>
<reference evidence="10" key="2">
    <citation type="submission" date="2017-10" db="EMBL/GenBank/DDBJ databases">
        <authorList>
            <person name="Frank J."/>
        </authorList>
    </citation>
    <scope>NUCLEOTIDE SEQUENCE [LARGE SCALE GENOMIC DNA]</scope>
</reference>
<dbReference type="InterPro" id="IPR004399">
    <property type="entry name" value="HMP/HMP-P_kinase_dom"/>
</dbReference>
<dbReference type="Proteomes" id="UP000221734">
    <property type="component" value="Chromosome Kuenenia_stuttgartiensis_MBR1"/>
</dbReference>
<keyword evidence="6" id="KW-0067">ATP-binding</keyword>
<gene>
    <name evidence="9" type="primary">thiD</name>
    <name evidence="8" type="ORF">KsCSTR_25190</name>
    <name evidence="9" type="ORF">KSMBR1_4056</name>
</gene>
<evidence type="ECO:0000313" key="10">
    <source>
        <dbReference type="Proteomes" id="UP000221734"/>
    </source>
</evidence>
<dbReference type="EMBL" id="CP049055">
    <property type="protein sequence ID" value="QII11898.1"/>
    <property type="molecule type" value="Genomic_DNA"/>
</dbReference>
<sequence>MNKQAIPLFKALTIAGSDSIGGAGIQADMKTIAALGGYAATAITALTAQNTLGVHAVYEIPASFVARQIDAVVSDTGADIVKTGMLYSKDIIETVASRLKHYALSPVVVDPVMLSKNGAALLAEDAIPALISQLFPLAFIVTPNIPEAAHISGIKIQNITDAEKAAKYIHKLGPANVLIKGGHALHSSDIKSSNTVIDILYTGKSFAYIEGEYLPAKHVHGTGCVYASAIAAYLAKGCGIAEAVRQAKKFVVLCIKKSFSPGRGYDVMEPFSTLAPYQ</sequence>
<reference evidence="9" key="1">
    <citation type="submission" date="2017-10" db="EMBL/GenBank/DDBJ databases">
        <authorList>
            <person name="Banno H."/>
            <person name="Chua N.-H."/>
        </authorList>
    </citation>
    <scope>NUCLEOTIDE SEQUENCE [LARGE SCALE GENOMIC DNA]</scope>
    <source>
        <strain evidence="9">Kuenenia_mbr1_ru-nijmegen</strain>
    </source>
</reference>
<dbReference type="EMBL" id="LT934425">
    <property type="protein sequence ID" value="SOH06528.1"/>
    <property type="molecule type" value="Genomic_DNA"/>
</dbReference>
<dbReference type="GO" id="GO:0008902">
    <property type="term" value="F:hydroxymethylpyrimidine kinase activity"/>
    <property type="evidence" value="ECO:0007669"/>
    <property type="project" value="UniProtKB-EC"/>
</dbReference>
<evidence type="ECO:0000313" key="9">
    <source>
        <dbReference type="EMBL" id="SOH06528.1"/>
    </source>
</evidence>
<dbReference type="GO" id="GO:0009228">
    <property type="term" value="P:thiamine biosynthetic process"/>
    <property type="evidence" value="ECO:0007669"/>
    <property type="project" value="InterPro"/>
</dbReference>
<dbReference type="GO" id="GO:0008972">
    <property type="term" value="F:phosphomethylpyrimidine kinase activity"/>
    <property type="evidence" value="ECO:0007669"/>
    <property type="project" value="InterPro"/>
</dbReference>
<dbReference type="AlphaFoldDB" id="A0A2C9CLS3"/>
<keyword evidence="5 9" id="KW-0418">Kinase</keyword>
<evidence type="ECO:0000256" key="4">
    <source>
        <dbReference type="ARBA" id="ARBA00022741"/>
    </source>
</evidence>
<dbReference type="FunFam" id="3.40.1190.20:FF:000003">
    <property type="entry name" value="Phosphomethylpyrimidine kinase ThiD"/>
    <property type="match status" value="1"/>
</dbReference>
<dbReference type="CDD" id="cd01169">
    <property type="entry name" value="HMPP_kinase"/>
    <property type="match status" value="1"/>
</dbReference>
<evidence type="ECO:0000256" key="3">
    <source>
        <dbReference type="ARBA" id="ARBA00022679"/>
    </source>
</evidence>
<accession>A0A2C9CLS3</accession>
<dbReference type="Gene3D" id="3.40.1190.20">
    <property type="match status" value="1"/>
</dbReference>
<dbReference type="SUPFAM" id="SSF53613">
    <property type="entry name" value="Ribokinase-like"/>
    <property type="match status" value="1"/>
</dbReference>
<dbReference type="KEGG" id="kst:KSMBR1_4056"/>
<evidence type="ECO:0000256" key="2">
    <source>
        <dbReference type="ARBA" id="ARBA00012135"/>
    </source>
</evidence>
<dbReference type="PANTHER" id="PTHR20858">
    <property type="entry name" value="PHOSPHOMETHYLPYRIMIDINE KINASE"/>
    <property type="match status" value="1"/>
</dbReference>
<name>A0A2C9CLS3_KUEST</name>
<evidence type="ECO:0000313" key="11">
    <source>
        <dbReference type="Proteomes" id="UP000501926"/>
    </source>
</evidence>
<dbReference type="NCBIfam" id="TIGR00097">
    <property type="entry name" value="HMP-P_kinase"/>
    <property type="match status" value="1"/>
</dbReference>
<dbReference type="OrthoDB" id="9810880at2"/>
<dbReference type="InterPro" id="IPR029056">
    <property type="entry name" value="Ribokinase-like"/>
</dbReference>
<proteinExistence type="predicted"/>
<dbReference type="GO" id="GO:0005524">
    <property type="term" value="F:ATP binding"/>
    <property type="evidence" value="ECO:0007669"/>
    <property type="project" value="UniProtKB-KW"/>
</dbReference>
<keyword evidence="3 9" id="KW-0808">Transferase</keyword>
<dbReference type="EC" id="2.7.1.49" evidence="2"/>
<evidence type="ECO:0000259" key="7">
    <source>
        <dbReference type="Pfam" id="PF08543"/>
    </source>
</evidence>
<evidence type="ECO:0000256" key="5">
    <source>
        <dbReference type="ARBA" id="ARBA00022777"/>
    </source>
</evidence>
<keyword evidence="4" id="KW-0547">Nucleotide-binding</keyword>
<organism evidence="9 10">
    <name type="scientific">Kuenenia stuttgartiensis</name>
    <dbReference type="NCBI Taxonomy" id="174633"/>
    <lineage>
        <taxon>Bacteria</taxon>
        <taxon>Pseudomonadati</taxon>
        <taxon>Planctomycetota</taxon>
        <taxon>Candidatus Brocadiia</taxon>
        <taxon>Candidatus Brocadiales</taxon>
        <taxon>Candidatus Brocadiaceae</taxon>
        <taxon>Candidatus Kuenenia</taxon>
    </lineage>
</organism>
<dbReference type="InterPro" id="IPR013749">
    <property type="entry name" value="PM/HMP-P_kinase-1"/>
</dbReference>
<dbReference type="Pfam" id="PF08543">
    <property type="entry name" value="Phos_pyr_kin"/>
    <property type="match status" value="1"/>
</dbReference>
<dbReference type="Proteomes" id="UP000501926">
    <property type="component" value="Chromosome"/>
</dbReference>
<protein>
    <recommendedName>
        <fullName evidence="2">hydroxymethylpyrimidine kinase</fullName>
        <ecNumber evidence="2">2.7.1.49</ecNumber>
    </recommendedName>
</protein>
<feature type="domain" description="Pyridoxamine kinase/Phosphomethylpyrimidine kinase" evidence="7">
    <location>
        <begin position="18"/>
        <end position="266"/>
    </location>
</feature>
<keyword evidence="10" id="KW-1185">Reference proteome</keyword>
<comment type="pathway">
    <text evidence="1">Cofactor biosynthesis; thiamine diphosphate biosynthesis.</text>
</comment>
<evidence type="ECO:0000313" key="8">
    <source>
        <dbReference type="EMBL" id="QII11898.1"/>
    </source>
</evidence>
<reference evidence="8 11" key="3">
    <citation type="submission" date="2020-02" db="EMBL/GenBank/DDBJ databases">
        <title>Newly sequenced genome of strain CSTR1 showed variability in Candidatus Kuenenia stuttgartiensis genomes.</title>
        <authorList>
            <person name="Ding C."/>
            <person name="Adrian L."/>
        </authorList>
    </citation>
    <scope>NUCLEOTIDE SEQUENCE [LARGE SCALE GENOMIC DNA]</scope>
    <source>
        <strain evidence="8 11">CSTR1</strain>
    </source>
</reference>
<dbReference type="PANTHER" id="PTHR20858:SF17">
    <property type="entry name" value="HYDROXYMETHYLPYRIMIDINE_PHOSPHOMETHYLPYRIMIDINE KINASE THI20-RELATED"/>
    <property type="match status" value="1"/>
</dbReference>
<evidence type="ECO:0000256" key="1">
    <source>
        <dbReference type="ARBA" id="ARBA00004948"/>
    </source>
</evidence>
<dbReference type="RefSeq" id="WP_099326897.1">
    <property type="nucleotide sequence ID" value="NZ_CP049055.1"/>
</dbReference>
<evidence type="ECO:0000256" key="6">
    <source>
        <dbReference type="ARBA" id="ARBA00022840"/>
    </source>
</evidence>